<keyword evidence="4" id="KW-0238">DNA-binding</keyword>
<dbReference type="OrthoDB" id="4116715at2759"/>
<name>A0A0D1ZV17_9EURO</name>
<keyword evidence="6" id="KW-0539">Nucleus</keyword>
<keyword evidence="1" id="KW-0479">Metal-binding</keyword>
<evidence type="ECO:0000256" key="1">
    <source>
        <dbReference type="ARBA" id="ARBA00022723"/>
    </source>
</evidence>
<sequence>MAVTRRSRTGCITCKTRRIKCDEQKPSCRRCISSKLICEGYFVGPRSISAPSQLLNDEERRAFLFFQTRTVHRIFGQRDAKDWISILLQLSHAKPPVKHVIVALASVHESLEPVNDFILIRKRPGPAENIAYMAALKHYNIMIHFLRTEPLNTSSQPDTILVLCILAVCFEQFRGNDATCLLHLTAGIQLLSSWRTRTDNYNKLQNFSRPTADLINQQLAPILQRLRVQFALCMDLRHAWRNTGSPPYLPRPSIPSSYEDLDKARSDFDRLMNYTFTTMERCLEEGRTIPKDHLTATLIHWRQAMNPSRATGRSSSIQTCTYKLLMLYFHLSLIIIGTYGTSFETDFDEHGDAFELIANLAHELLQYWRTEPHQYSSLFSFDLGITPPMFFVASRCRNSKIRRKALGVMLLSPFYHGTWSDRYTGLCAQRIIEIEEESQQPSGDNMYIPEHQRIRKVSADLEKDNAQIVMQYIRAPFHQTSEVYNTFIPVEE</sequence>
<dbReference type="STRING" id="91928.A0A0D1ZV17"/>
<dbReference type="Pfam" id="PF00172">
    <property type="entry name" value="Zn_clus"/>
    <property type="match status" value="1"/>
</dbReference>
<dbReference type="CDD" id="cd00067">
    <property type="entry name" value="GAL4"/>
    <property type="match status" value="1"/>
</dbReference>
<evidence type="ECO:0000256" key="6">
    <source>
        <dbReference type="ARBA" id="ARBA00023242"/>
    </source>
</evidence>
<organism evidence="8 9">
    <name type="scientific">Exophiala spinifera</name>
    <dbReference type="NCBI Taxonomy" id="91928"/>
    <lineage>
        <taxon>Eukaryota</taxon>
        <taxon>Fungi</taxon>
        <taxon>Dikarya</taxon>
        <taxon>Ascomycota</taxon>
        <taxon>Pezizomycotina</taxon>
        <taxon>Eurotiomycetes</taxon>
        <taxon>Chaetothyriomycetidae</taxon>
        <taxon>Chaetothyriales</taxon>
        <taxon>Herpotrichiellaceae</taxon>
        <taxon>Exophiala</taxon>
    </lineage>
</organism>
<evidence type="ECO:0000313" key="9">
    <source>
        <dbReference type="Proteomes" id="UP000053328"/>
    </source>
</evidence>
<dbReference type="RefSeq" id="XP_016236768.1">
    <property type="nucleotide sequence ID" value="XM_016378091.1"/>
</dbReference>
<dbReference type="InterPro" id="IPR036864">
    <property type="entry name" value="Zn2-C6_fun-type_DNA-bd_sf"/>
</dbReference>
<evidence type="ECO:0000313" key="8">
    <source>
        <dbReference type="EMBL" id="KIW16552.1"/>
    </source>
</evidence>
<evidence type="ECO:0000256" key="4">
    <source>
        <dbReference type="ARBA" id="ARBA00023125"/>
    </source>
</evidence>
<dbReference type="Gene3D" id="4.10.240.10">
    <property type="entry name" value="Zn(2)-C6 fungal-type DNA-binding domain"/>
    <property type="match status" value="1"/>
</dbReference>
<dbReference type="VEuPathDB" id="FungiDB:PV08_03740"/>
<dbReference type="InterPro" id="IPR001138">
    <property type="entry name" value="Zn2Cys6_DnaBD"/>
</dbReference>
<keyword evidence="9" id="KW-1185">Reference proteome</keyword>
<keyword evidence="5" id="KW-0804">Transcription</keyword>
<dbReference type="Proteomes" id="UP000053328">
    <property type="component" value="Unassembled WGS sequence"/>
</dbReference>
<dbReference type="GO" id="GO:0003677">
    <property type="term" value="F:DNA binding"/>
    <property type="evidence" value="ECO:0007669"/>
    <property type="project" value="UniProtKB-KW"/>
</dbReference>
<dbReference type="PANTHER" id="PTHR36206:SF12">
    <property type="entry name" value="ASPERCRYPTIN BIOSYNTHESIS CLUSTER-SPECIFIC TRANSCRIPTION REGULATOR ATNN-RELATED"/>
    <property type="match status" value="1"/>
</dbReference>
<dbReference type="GO" id="GO:0008270">
    <property type="term" value="F:zinc ion binding"/>
    <property type="evidence" value="ECO:0007669"/>
    <property type="project" value="InterPro"/>
</dbReference>
<dbReference type="Pfam" id="PF11951">
    <property type="entry name" value="Fungal_trans_2"/>
    <property type="match status" value="1"/>
</dbReference>
<reference evidence="8 9" key="1">
    <citation type="submission" date="2015-01" db="EMBL/GenBank/DDBJ databases">
        <title>The Genome Sequence of Exophiala spinifera CBS89968.</title>
        <authorList>
            <consortium name="The Broad Institute Genomics Platform"/>
            <person name="Cuomo C."/>
            <person name="de Hoog S."/>
            <person name="Gorbushina A."/>
            <person name="Stielow B."/>
            <person name="Teixiera M."/>
            <person name="Abouelleil A."/>
            <person name="Chapman S.B."/>
            <person name="Priest M."/>
            <person name="Young S.K."/>
            <person name="Wortman J."/>
            <person name="Nusbaum C."/>
            <person name="Birren B."/>
        </authorList>
    </citation>
    <scope>NUCLEOTIDE SEQUENCE [LARGE SCALE GENOMIC DNA]</scope>
    <source>
        <strain evidence="8 9">CBS 89968</strain>
    </source>
</reference>
<dbReference type="GeneID" id="27330823"/>
<dbReference type="EMBL" id="KN847494">
    <property type="protein sequence ID" value="KIW16552.1"/>
    <property type="molecule type" value="Genomic_DNA"/>
</dbReference>
<keyword evidence="2" id="KW-0862">Zinc</keyword>
<dbReference type="SMART" id="SM00066">
    <property type="entry name" value="GAL4"/>
    <property type="match status" value="1"/>
</dbReference>
<proteinExistence type="predicted"/>
<evidence type="ECO:0000259" key="7">
    <source>
        <dbReference type="PROSITE" id="PS50048"/>
    </source>
</evidence>
<protein>
    <recommendedName>
        <fullName evidence="7">Zn(2)-C6 fungal-type domain-containing protein</fullName>
    </recommendedName>
</protein>
<dbReference type="PROSITE" id="PS50048">
    <property type="entry name" value="ZN2_CY6_FUNGAL_2"/>
    <property type="match status" value="1"/>
</dbReference>
<gene>
    <name evidence="8" type="ORF">PV08_03740</name>
</gene>
<dbReference type="PANTHER" id="PTHR36206">
    <property type="entry name" value="ASPERCRYPTIN BIOSYNTHESIS CLUSTER-SPECIFIC TRANSCRIPTION REGULATOR ATNN-RELATED"/>
    <property type="match status" value="1"/>
</dbReference>
<keyword evidence="3" id="KW-0805">Transcription regulation</keyword>
<dbReference type="SUPFAM" id="SSF57701">
    <property type="entry name" value="Zn2/Cys6 DNA-binding domain"/>
    <property type="match status" value="1"/>
</dbReference>
<dbReference type="InterPro" id="IPR021858">
    <property type="entry name" value="Fun_TF"/>
</dbReference>
<evidence type="ECO:0000256" key="2">
    <source>
        <dbReference type="ARBA" id="ARBA00022833"/>
    </source>
</evidence>
<accession>A0A0D1ZV17</accession>
<dbReference type="GO" id="GO:0000981">
    <property type="term" value="F:DNA-binding transcription factor activity, RNA polymerase II-specific"/>
    <property type="evidence" value="ECO:0007669"/>
    <property type="project" value="InterPro"/>
</dbReference>
<evidence type="ECO:0000256" key="5">
    <source>
        <dbReference type="ARBA" id="ARBA00023163"/>
    </source>
</evidence>
<evidence type="ECO:0000256" key="3">
    <source>
        <dbReference type="ARBA" id="ARBA00023015"/>
    </source>
</evidence>
<dbReference type="InterPro" id="IPR052360">
    <property type="entry name" value="Transcr_Regulatory_Proteins"/>
</dbReference>
<dbReference type="HOGENOM" id="CLU_011409_6_0_1"/>
<feature type="domain" description="Zn(2)-C6 fungal-type" evidence="7">
    <location>
        <begin position="10"/>
        <end position="38"/>
    </location>
</feature>
<dbReference type="AlphaFoldDB" id="A0A0D1ZV17"/>
<dbReference type="PROSITE" id="PS00463">
    <property type="entry name" value="ZN2_CY6_FUNGAL_1"/>
    <property type="match status" value="1"/>
</dbReference>